<dbReference type="OrthoDB" id="6359816at2759"/>
<comment type="pathway">
    <text evidence="1">Protein modification; protein ubiquitination.</text>
</comment>
<keyword evidence="5" id="KW-1185">Reference proteome</keyword>
<dbReference type="PANTHER" id="PTHR26379:SF433">
    <property type="entry name" value="OS08G0226800 PROTEIN"/>
    <property type="match status" value="1"/>
</dbReference>
<name>A0A835E457_9POAL</name>
<reference evidence="4" key="1">
    <citation type="submission" date="2020-07" db="EMBL/GenBank/DDBJ databases">
        <title>Genome sequence and genetic diversity analysis of an under-domesticated orphan crop, white fonio (Digitaria exilis).</title>
        <authorList>
            <person name="Bennetzen J.L."/>
            <person name="Chen S."/>
            <person name="Ma X."/>
            <person name="Wang X."/>
            <person name="Yssel A.E.J."/>
            <person name="Chaluvadi S.R."/>
            <person name="Johnson M."/>
            <person name="Gangashetty P."/>
            <person name="Hamidou F."/>
            <person name="Sanogo M.D."/>
            <person name="Zwaenepoel A."/>
            <person name="Wallace J."/>
            <person name="Van De Peer Y."/>
            <person name="Van Deynze A."/>
        </authorList>
    </citation>
    <scope>NUCLEOTIDE SEQUENCE</scope>
    <source>
        <tissue evidence="4">Leaves</tissue>
    </source>
</reference>
<comment type="similarity">
    <text evidence="2">Belongs to the Tdpoz family.</text>
</comment>
<comment type="caution">
    <text evidence="4">The sequence shown here is derived from an EMBL/GenBank/DDBJ whole genome shotgun (WGS) entry which is preliminary data.</text>
</comment>
<feature type="domain" description="MATH" evidence="3">
    <location>
        <begin position="21"/>
        <end position="151"/>
    </location>
</feature>
<dbReference type="Gene3D" id="3.30.710.10">
    <property type="entry name" value="Potassium Channel Kv1.1, Chain A"/>
    <property type="match status" value="1"/>
</dbReference>
<dbReference type="PANTHER" id="PTHR26379">
    <property type="entry name" value="BTB/POZ AND MATH DOMAIN-CONTAINING PROTEIN 1"/>
    <property type="match status" value="1"/>
</dbReference>
<organism evidence="4 5">
    <name type="scientific">Digitaria exilis</name>
    <dbReference type="NCBI Taxonomy" id="1010633"/>
    <lineage>
        <taxon>Eukaryota</taxon>
        <taxon>Viridiplantae</taxon>
        <taxon>Streptophyta</taxon>
        <taxon>Embryophyta</taxon>
        <taxon>Tracheophyta</taxon>
        <taxon>Spermatophyta</taxon>
        <taxon>Magnoliopsida</taxon>
        <taxon>Liliopsida</taxon>
        <taxon>Poales</taxon>
        <taxon>Poaceae</taxon>
        <taxon>PACMAD clade</taxon>
        <taxon>Panicoideae</taxon>
        <taxon>Panicodae</taxon>
        <taxon>Paniceae</taxon>
        <taxon>Anthephorinae</taxon>
        <taxon>Digitaria</taxon>
    </lineage>
</organism>
<dbReference type="InterPro" id="IPR002083">
    <property type="entry name" value="MATH/TRAF_dom"/>
</dbReference>
<evidence type="ECO:0000256" key="1">
    <source>
        <dbReference type="ARBA" id="ARBA00004906"/>
    </source>
</evidence>
<dbReference type="AlphaFoldDB" id="A0A835E457"/>
<dbReference type="Pfam" id="PF24570">
    <property type="entry name" value="BACK_BPM_SPOP"/>
    <property type="match status" value="1"/>
</dbReference>
<gene>
    <name evidence="4" type="ORF">HU200_056243</name>
</gene>
<evidence type="ECO:0000313" key="4">
    <source>
        <dbReference type="EMBL" id="KAF8662642.1"/>
    </source>
</evidence>
<dbReference type="Proteomes" id="UP000636709">
    <property type="component" value="Unassembled WGS sequence"/>
</dbReference>
<evidence type="ECO:0000313" key="5">
    <source>
        <dbReference type="Proteomes" id="UP000636709"/>
    </source>
</evidence>
<dbReference type="InterPro" id="IPR011333">
    <property type="entry name" value="SKP1/BTB/POZ_sf"/>
</dbReference>
<dbReference type="Gene3D" id="1.25.40.420">
    <property type="match status" value="1"/>
</dbReference>
<dbReference type="InterPro" id="IPR008974">
    <property type="entry name" value="TRAF-like"/>
</dbReference>
<dbReference type="Pfam" id="PF22486">
    <property type="entry name" value="MATH_2"/>
    <property type="match status" value="1"/>
</dbReference>
<dbReference type="PROSITE" id="PS50144">
    <property type="entry name" value="MATH"/>
    <property type="match status" value="1"/>
</dbReference>
<protein>
    <recommendedName>
        <fullName evidence="3">MATH domain-containing protein</fullName>
    </recommendedName>
</protein>
<dbReference type="EMBL" id="JACEFO010002380">
    <property type="protein sequence ID" value="KAF8662642.1"/>
    <property type="molecule type" value="Genomic_DNA"/>
</dbReference>
<sequence>MSPGAFRKKKTASRCTTEAARDEHVFEIVGYSLKRGLGVGKFVRSRVFSVGGYDWSIRFFPDGLNESCKEYVSVYLELMSNNSEVRACYSLGLIHQASKTPGIEWSRKLPRLFKSSDNTRRFGPRNPKFLLRTELEMDYICDDCLTIECNIVVAMKPQLSDVRVNYEIDVPTCDIPEHFAELLDQKALLRFVDTGSMHGMGDDLDGDDYKDMIWHLIAAADKYAIDRLKLMCQSILSKNLSVENVATTLALADQHNCDKLKEVCIEFITMEDMNALVSTQGYASLKRACPSVLADILERTSFLFCQSSSELESIDGHYCLESSF</sequence>
<dbReference type="Gene3D" id="2.60.210.10">
    <property type="entry name" value="Apoptosis, Tumor Necrosis Factor Receptor Associated Protein 2, Chain A"/>
    <property type="match status" value="1"/>
</dbReference>
<dbReference type="GO" id="GO:0016567">
    <property type="term" value="P:protein ubiquitination"/>
    <property type="evidence" value="ECO:0007669"/>
    <property type="project" value="InterPro"/>
</dbReference>
<accession>A0A835E457</accession>
<evidence type="ECO:0000256" key="2">
    <source>
        <dbReference type="ARBA" id="ARBA00010846"/>
    </source>
</evidence>
<dbReference type="InterPro" id="IPR056423">
    <property type="entry name" value="BACK_BPM_SPOP"/>
</dbReference>
<dbReference type="CDD" id="cd00121">
    <property type="entry name" value="MATH"/>
    <property type="match status" value="1"/>
</dbReference>
<dbReference type="SUPFAM" id="SSF49599">
    <property type="entry name" value="TRAF domain-like"/>
    <property type="match status" value="1"/>
</dbReference>
<dbReference type="InterPro" id="IPR045005">
    <property type="entry name" value="BPM1-6"/>
</dbReference>
<proteinExistence type="inferred from homology"/>
<evidence type="ECO:0000259" key="3">
    <source>
        <dbReference type="PROSITE" id="PS50144"/>
    </source>
</evidence>